<organism evidence="1 2">
    <name type="scientific">Candidatus Desulfosporosinus infrequens</name>
    <dbReference type="NCBI Taxonomy" id="2043169"/>
    <lineage>
        <taxon>Bacteria</taxon>
        <taxon>Bacillati</taxon>
        <taxon>Bacillota</taxon>
        <taxon>Clostridia</taxon>
        <taxon>Eubacteriales</taxon>
        <taxon>Desulfitobacteriaceae</taxon>
        <taxon>Desulfosporosinus</taxon>
    </lineage>
</organism>
<dbReference type="EMBL" id="OMOF01000371">
    <property type="protein sequence ID" value="SPF49127.1"/>
    <property type="molecule type" value="Genomic_DNA"/>
</dbReference>
<name>A0A2U3LB26_9FIRM</name>
<evidence type="ECO:0000313" key="2">
    <source>
        <dbReference type="Proteomes" id="UP000238916"/>
    </source>
</evidence>
<gene>
    <name evidence="1" type="ORF">SBF1_4320007</name>
</gene>
<proteinExistence type="predicted"/>
<accession>A0A2U3LB26</accession>
<evidence type="ECO:0000313" key="1">
    <source>
        <dbReference type="EMBL" id="SPF49127.1"/>
    </source>
</evidence>
<sequence length="57" mass="6506">MSLPTRERGLKFNLPLPQLERNLVAPYAGAWIEIVSDQEKVCPLNRSLPTRERGLKC</sequence>
<reference evidence="2" key="1">
    <citation type="submission" date="2018-02" db="EMBL/GenBank/DDBJ databases">
        <authorList>
            <person name="Hausmann B."/>
        </authorList>
    </citation>
    <scope>NUCLEOTIDE SEQUENCE [LARGE SCALE GENOMIC DNA]</scope>
    <source>
        <strain evidence="2">Peat soil MAG SbF1</strain>
    </source>
</reference>
<protein>
    <submittedName>
        <fullName evidence="1">Uncharacterized protein</fullName>
    </submittedName>
</protein>
<dbReference type="AlphaFoldDB" id="A0A2U3LB26"/>
<dbReference type="Proteomes" id="UP000238916">
    <property type="component" value="Unassembled WGS sequence"/>
</dbReference>